<dbReference type="AlphaFoldDB" id="A0A445E9P6"/>
<sequence>MMTNLVECINSVLKGAQNLPVLALVRATYYRLNEIFTRKSAEAHEHKRVGFTYSVFAQQRIEVNMQQAGNIVVHRFDRQNDVFEVERLPCRHVIACCANQPLDWQLYVHDVYKIIEVLVVVYDKEMAQILHAEVDPKVHPEVQVVVVLVADMDAEERASTISIYVLMKLHSVKSDAMLVQ</sequence>
<keyword evidence="2" id="KW-1185">Reference proteome</keyword>
<protein>
    <recommendedName>
        <fullName evidence="3">SWIM-type domain-containing protein</fullName>
    </recommendedName>
</protein>
<gene>
    <name evidence="1" type="ORF">Ahy_A02g006355</name>
</gene>
<accession>A0A445E9P6</accession>
<name>A0A445E9P6_ARAHY</name>
<dbReference type="Proteomes" id="UP000289738">
    <property type="component" value="Chromosome A02"/>
</dbReference>
<organism evidence="1 2">
    <name type="scientific">Arachis hypogaea</name>
    <name type="common">Peanut</name>
    <dbReference type="NCBI Taxonomy" id="3818"/>
    <lineage>
        <taxon>Eukaryota</taxon>
        <taxon>Viridiplantae</taxon>
        <taxon>Streptophyta</taxon>
        <taxon>Embryophyta</taxon>
        <taxon>Tracheophyta</taxon>
        <taxon>Spermatophyta</taxon>
        <taxon>Magnoliopsida</taxon>
        <taxon>eudicotyledons</taxon>
        <taxon>Gunneridae</taxon>
        <taxon>Pentapetalae</taxon>
        <taxon>rosids</taxon>
        <taxon>fabids</taxon>
        <taxon>Fabales</taxon>
        <taxon>Fabaceae</taxon>
        <taxon>Papilionoideae</taxon>
        <taxon>50 kb inversion clade</taxon>
        <taxon>dalbergioids sensu lato</taxon>
        <taxon>Dalbergieae</taxon>
        <taxon>Pterocarpus clade</taxon>
        <taxon>Arachis</taxon>
    </lineage>
</organism>
<evidence type="ECO:0000313" key="2">
    <source>
        <dbReference type="Proteomes" id="UP000289738"/>
    </source>
</evidence>
<evidence type="ECO:0000313" key="1">
    <source>
        <dbReference type="EMBL" id="RYR72148.1"/>
    </source>
</evidence>
<proteinExistence type="predicted"/>
<evidence type="ECO:0008006" key="3">
    <source>
        <dbReference type="Google" id="ProtNLM"/>
    </source>
</evidence>
<comment type="caution">
    <text evidence="1">The sequence shown here is derived from an EMBL/GenBank/DDBJ whole genome shotgun (WGS) entry which is preliminary data.</text>
</comment>
<dbReference type="EMBL" id="SDMP01000002">
    <property type="protein sequence ID" value="RYR72148.1"/>
    <property type="molecule type" value="Genomic_DNA"/>
</dbReference>
<reference evidence="1 2" key="1">
    <citation type="submission" date="2019-01" db="EMBL/GenBank/DDBJ databases">
        <title>Sequencing of cultivated peanut Arachis hypogaea provides insights into genome evolution and oil improvement.</title>
        <authorList>
            <person name="Chen X."/>
        </authorList>
    </citation>
    <scope>NUCLEOTIDE SEQUENCE [LARGE SCALE GENOMIC DNA]</scope>
    <source>
        <strain evidence="2">cv. Fuhuasheng</strain>
        <tissue evidence="1">Leaves</tissue>
    </source>
</reference>